<reference evidence="1" key="1">
    <citation type="submission" date="2018-05" db="EMBL/GenBank/DDBJ databases">
        <authorList>
            <person name="Lanie J.A."/>
            <person name="Ng W.-L."/>
            <person name="Kazmierczak K.M."/>
            <person name="Andrzejewski T.M."/>
            <person name="Davidsen T.M."/>
            <person name="Wayne K.J."/>
            <person name="Tettelin H."/>
            <person name="Glass J.I."/>
            <person name="Rusch D."/>
            <person name="Podicherti R."/>
            <person name="Tsui H.-C.T."/>
            <person name="Winkler M.E."/>
        </authorList>
    </citation>
    <scope>NUCLEOTIDE SEQUENCE</scope>
</reference>
<dbReference type="EMBL" id="UINC01096159">
    <property type="protein sequence ID" value="SVC52810.1"/>
    <property type="molecule type" value="Genomic_DNA"/>
</dbReference>
<name>A0A382MW99_9ZZZZ</name>
<gene>
    <name evidence="1" type="ORF">METZ01_LOCUS305664</name>
</gene>
<dbReference type="AlphaFoldDB" id="A0A382MW99"/>
<proteinExistence type="predicted"/>
<feature type="non-terminal residue" evidence="1">
    <location>
        <position position="23"/>
    </location>
</feature>
<sequence>MVFLCTFIEGMPGQGNTFKATFV</sequence>
<protein>
    <submittedName>
        <fullName evidence="1">Uncharacterized protein</fullName>
    </submittedName>
</protein>
<organism evidence="1">
    <name type="scientific">marine metagenome</name>
    <dbReference type="NCBI Taxonomy" id="408172"/>
    <lineage>
        <taxon>unclassified sequences</taxon>
        <taxon>metagenomes</taxon>
        <taxon>ecological metagenomes</taxon>
    </lineage>
</organism>
<accession>A0A382MW99</accession>
<evidence type="ECO:0000313" key="1">
    <source>
        <dbReference type="EMBL" id="SVC52810.1"/>
    </source>
</evidence>